<proteinExistence type="predicted"/>
<dbReference type="EMBL" id="KN716437">
    <property type="protein sequence ID" value="KJH44957.1"/>
    <property type="molecule type" value="Genomic_DNA"/>
</dbReference>
<dbReference type="AlphaFoldDB" id="A0A0D8XMI0"/>
<reference evidence="3" key="2">
    <citation type="journal article" date="2016" name="Sci. Rep.">
        <title>Dictyocaulus viviparus genome, variome and transcriptome elucidate lungworm biology and support future intervention.</title>
        <authorList>
            <person name="McNulty S.N."/>
            <person name="Strube C."/>
            <person name="Rosa B.A."/>
            <person name="Martin J.C."/>
            <person name="Tyagi R."/>
            <person name="Choi Y.J."/>
            <person name="Wang Q."/>
            <person name="Hallsworth Pepin K."/>
            <person name="Zhang X."/>
            <person name="Ozersky P."/>
            <person name="Wilson R.K."/>
            <person name="Sternberg P.W."/>
            <person name="Gasser R.B."/>
            <person name="Mitreva M."/>
        </authorList>
    </citation>
    <scope>NUCLEOTIDE SEQUENCE [LARGE SCALE GENOMIC DNA]</scope>
    <source>
        <strain evidence="3">HannoverDv2000</strain>
    </source>
</reference>
<protein>
    <recommendedName>
        <fullName evidence="1">Chondroitin proteoglycan 4 domain-containing protein</fullName>
    </recommendedName>
</protein>
<dbReference type="InterPro" id="IPR029153">
    <property type="entry name" value="CPG4"/>
</dbReference>
<feature type="domain" description="Chondroitin proteoglycan 4" evidence="1">
    <location>
        <begin position="7"/>
        <end position="72"/>
    </location>
</feature>
<dbReference type="InterPro" id="IPR053123">
    <property type="entry name" value="CPG4-like"/>
</dbReference>
<dbReference type="Proteomes" id="UP000053766">
    <property type="component" value="Unassembled WGS sequence"/>
</dbReference>
<sequence length="441" mass="49625">MMKTYDYIEKHRDICRAYKEATFCVAEEHRRCGESDEMFNVISSGMKYVCVEQRNAFNSFIACINREAHSIQTGDLLGQLRSSVARRAHTVGVTSMPYKQDLDVGQDSMRDKTPNTNSLRTFEDVVDQACVYGECALGCLRNKFNMKCEENVGSLISNVCSFLAQLYIAVAFIVHCYVGGFYSVFGNECSFSIALRPSTVDSFNISGSTYDFLICVCSLMRIHSQSRTHLHQRIFRSDITTSGRLRCFHVVKEALIRPLVEGHQKFSPLFIAFGVIAPKSCSFLYKGSSLLRHRIDPEVNDALLTKYGRAESVDINEDKDYTDDTNEMADQMKFRSIDAESDLEHFINIIYGNGTLEEAKILNATFLEEDNILQPSSGQSESTSSALENDTLFDIVLNEGSGHLDEIVVFRATLPTDMLSFEFTPNISGTFQCRIIPVDDV</sequence>
<organism evidence="2 3">
    <name type="scientific">Dictyocaulus viviparus</name>
    <name type="common">Bovine lungworm</name>
    <dbReference type="NCBI Taxonomy" id="29172"/>
    <lineage>
        <taxon>Eukaryota</taxon>
        <taxon>Metazoa</taxon>
        <taxon>Ecdysozoa</taxon>
        <taxon>Nematoda</taxon>
        <taxon>Chromadorea</taxon>
        <taxon>Rhabditida</taxon>
        <taxon>Rhabditina</taxon>
        <taxon>Rhabditomorpha</taxon>
        <taxon>Strongyloidea</taxon>
        <taxon>Metastrongylidae</taxon>
        <taxon>Dictyocaulus</taxon>
    </lineage>
</organism>
<keyword evidence="3" id="KW-1185">Reference proteome</keyword>
<dbReference type="Pfam" id="PF15481">
    <property type="entry name" value="CPG4"/>
    <property type="match status" value="1"/>
</dbReference>
<dbReference type="OrthoDB" id="5854862at2759"/>
<evidence type="ECO:0000313" key="2">
    <source>
        <dbReference type="EMBL" id="KJH44957.1"/>
    </source>
</evidence>
<dbReference type="PANTHER" id="PTHR37442">
    <property type="entry name" value="F18A1.7 PROTEIN-RELATED"/>
    <property type="match status" value="1"/>
</dbReference>
<gene>
    <name evidence="2" type="ORF">DICVIV_08994</name>
</gene>
<dbReference type="STRING" id="29172.A0A0D8XMI0"/>
<evidence type="ECO:0000259" key="1">
    <source>
        <dbReference type="Pfam" id="PF15481"/>
    </source>
</evidence>
<accession>A0A0D8XMI0</accession>
<evidence type="ECO:0000313" key="3">
    <source>
        <dbReference type="Proteomes" id="UP000053766"/>
    </source>
</evidence>
<dbReference type="PANTHER" id="PTHR37442:SF2">
    <property type="entry name" value="CHONDROITIN PROTEOGLYCAN 4"/>
    <property type="match status" value="1"/>
</dbReference>
<name>A0A0D8XMI0_DICVI</name>
<reference evidence="2 3" key="1">
    <citation type="submission" date="2013-11" db="EMBL/GenBank/DDBJ databases">
        <title>Draft genome of the bovine lungworm Dictyocaulus viviparus.</title>
        <authorList>
            <person name="Mitreva M."/>
        </authorList>
    </citation>
    <scope>NUCLEOTIDE SEQUENCE [LARGE SCALE GENOMIC DNA]</scope>
    <source>
        <strain evidence="2 3">HannoverDv2000</strain>
    </source>
</reference>